<dbReference type="GO" id="GO:0000400">
    <property type="term" value="F:four-way junction DNA binding"/>
    <property type="evidence" value="ECO:0007669"/>
    <property type="project" value="TreeGrafter"/>
</dbReference>
<dbReference type="GO" id="GO:0033065">
    <property type="term" value="C:Rad51C-XRCC3 complex"/>
    <property type="evidence" value="ECO:0007669"/>
    <property type="project" value="TreeGrafter"/>
</dbReference>
<feature type="domain" description="RecA family profile 1" evidence="1">
    <location>
        <begin position="79"/>
        <end position="260"/>
    </location>
</feature>
<dbReference type="InterPro" id="IPR020588">
    <property type="entry name" value="RecA_ATP-bd"/>
</dbReference>
<dbReference type="GO" id="GO:0090656">
    <property type="term" value="P:t-circle formation"/>
    <property type="evidence" value="ECO:0007669"/>
    <property type="project" value="TreeGrafter"/>
</dbReference>
<dbReference type="GO" id="GO:0061982">
    <property type="term" value="P:meiosis I cell cycle process"/>
    <property type="evidence" value="ECO:0007669"/>
    <property type="project" value="UniProtKB-ARBA"/>
</dbReference>
<keyword evidence="3" id="KW-1185">Reference proteome</keyword>
<dbReference type="Gene3D" id="3.40.50.300">
    <property type="entry name" value="P-loop containing nucleotide triphosphate hydrolases"/>
    <property type="match status" value="1"/>
</dbReference>
<evidence type="ECO:0000259" key="1">
    <source>
        <dbReference type="PROSITE" id="PS50162"/>
    </source>
</evidence>
<evidence type="ECO:0000313" key="2">
    <source>
        <dbReference type="EMBL" id="KAJ1720047.1"/>
    </source>
</evidence>
<dbReference type="Pfam" id="PF08423">
    <property type="entry name" value="Rad51"/>
    <property type="match status" value="1"/>
</dbReference>
<dbReference type="SMART" id="SM00382">
    <property type="entry name" value="AAA"/>
    <property type="match status" value="1"/>
</dbReference>
<comment type="caution">
    <text evidence="2">The sequence shown here is derived from an EMBL/GenBank/DDBJ whole genome shotgun (WGS) entry which is preliminary data.</text>
</comment>
<dbReference type="SUPFAM" id="SSF52540">
    <property type="entry name" value="P-loop containing nucleoside triphosphate hydrolases"/>
    <property type="match status" value="1"/>
</dbReference>
<dbReference type="GO" id="GO:0000722">
    <property type="term" value="P:telomere maintenance via recombination"/>
    <property type="evidence" value="ECO:0007669"/>
    <property type="project" value="TreeGrafter"/>
</dbReference>
<dbReference type="GO" id="GO:0045003">
    <property type="term" value="P:double-strand break repair via synthesis-dependent strand annealing"/>
    <property type="evidence" value="ECO:0007669"/>
    <property type="project" value="TreeGrafter"/>
</dbReference>
<dbReference type="PROSITE" id="PS50162">
    <property type="entry name" value="RECA_2"/>
    <property type="match status" value="1"/>
</dbReference>
<dbReference type="Proteomes" id="UP001149813">
    <property type="component" value="Unassembled WGS sequence"/>
</dbReference>
<dbReference type="AlphaFoldDB" id="A0A9W7XX74"/>
<evidence type="ECO:0000313" key="3">
    <source>
        <dbReference type="Proteomes" id="UP001149813"/>
    </source>
</evidence>
<dbReference type="GO" id="GO:0005657">
    <property type="term" value="C:replication fork"/>
    <property type="evidence" value="ECO:0007669"/>
    <property type="project" value="TreeGrafter"/>
</dbReference>
<dbReference type="GO" id="GO:0071140">
    <property type="term" value="P:resolution of mitotic recombination intermediates"/>
    <property type="evidence" value="ECO:0007669"/>
    <property type="project" value="TreeGrafter"/>
</dbReference>
<dbReference type="PANTHER" id="PTHR46487">
    <property type="entry name" value="DNA REPAIR PROTEIN XRCC3"/>
    <property type="match status" value="1"/>
</dbReference>
<proteinExistence type="predicted"/>
<organism evidence="2 3">
    <name type="scientific">Coemansia erecta</name>
    <dbReference type="NCBI Taxonomy" id="147472"/>
    <lineage>
        <taxon>Eukaryota</taxon>
        <taxon>Fungi</taxon>
        <taxon>Fungi incertae sedis</taxon>
        <taxon>Zoopagomycota</taxon>
        <taxon>Kickxellomycotina</taxon>
        <taxon>Kickxellomycetes</taxon>
        <taxon>Kickxellales</taxon>
        <taxon>Kickxellaceae</taxon>
        <taxon>Coemansia</taxon>
    </lineage>
</organism>
<accession>A0A9W7XX74</accession>
<dbReference type="PANTHER" id="PTHR46487:SF1">
    <property type="entry name" value="DNA REPAIR PROTEIN XRCC3"/>
    <property type="match status" value="1"/>
</dbReference>
<dbReference type="InterPro" id="IPR013632">
    <property type="entry name" value="Rad51_C"/>
</dbReference>
<name>A0A9W7XX74_9FUNG</name>
<protein>
    <submittedName>
        <fullName evidence="2">DNA repair protein xrcc3</fullName>
    </submittedName>
</protein>
<reference evidence="2" key="1">
    <citation type="submission" date="2022-07" db="EMBL/GenBank/DDBJ databases">
        <title>Phylogenomic reconstructions and comparative analyses of Kickxellomycotina fungi.</title>
        <authorList>
            <person name="Reynolds N.K."/>
            <person name="Stajich J.E."/>
            <person name="Barry K."/>
            <person name="Grigoriev I.V."/>
            <person name="Crous P."/>
            <person name="Smith M.E."/>
        </authorList>
    </citation>
    <scope>NUCLEOTIDE SEQUENCE</scope>
    <source>
        <strain evidence="2">NBRC 32514</strain>
    </source>
</reference>
<dbReference type="GO" id="GO:0005524">
    <property type="term" value="F:ATP binding"/>
    <property type="evidence" value="ECO:0007669"/>
    <property type="project" value="InterPro"/>
</dbReference>
<dbReference type="GO" id="GO:0140664">
    <property type="term" value="F:ATP-dependent DNA damage sensor activity"/>
    <property type="evidence" value="ECO:0007669"/>
    <property type="project" value="InterPro"/>
</dbReference>
<dbReference type="InterPro" id="IPR027417">
    <property type="entry name" value="P-loop_NTPase"/>
</dbReference>
<dbReference type="EMBL" id="JANBOJ010000304">
    <property type="protein sequence ID" value="KAJ1720047.1"/>
    <property type="molecule type" value="Genomic_DNA"/>
</dbReference>
<dbReference type="OrthoDB" id="1861185at2759"/>
<sequence length="336" mass="35422">MADTADGAAETEAAQDYVSLAQAKLGVATAGECLLAGRSKLQQACGLTASQTDQALTQLSLTAYPWQQRLLTSAQLRPAERWLSTGSAGLDLVLGGRGLLRGRVVELVGESGSGKTQLGLQLAASQLAEHPVAQVVYVSTEGPFPVERLGGILRARSQGLEPLGRVHVAELHDARAFMHAMEYKVDGMVRQGLVRLVVVDSVAGQLRVADEEDDDDGDGGGKGGGERAFYRRRAGMLVRLGGLMRTWAAAGCSVVCTNQVTDVVDREGVLGAGKAPALGSTWANVIDARVVVRQQRQQPGTPTRRWIALAFAPWAPPAQCEVALGSSGFESLQQDG</sequence>
<dbReference type="InterPro" id="IPR003593">
    <property type="entry name" value="AAA+_ATPase"/>
</dbReference>
<gene>
    <name evidence="2" type="primary">XRCC3</name>
    <name evidence="2" type="ORF">LPJ53_005280</name>
</gene>